<name>A0A0B6Y3J8_9EUPU</name>
<organism evidence="1">
    <name type="scientific">Arion vulgaris</name>
    <dbReference type="NCBI Taxonomy" id="1028688"/>
    <lineage>
        <taxon>Eukaryota</taxon>
        <taxon>Metazoa</taxon>
        <taxon>Spiralia</taxon>
        <taxon>Lophotrochozoa</taxon>
        <taxon>Mollusca</taxon>
        <taxon>Gastropoda</taxon>
        <taxon>Heterobranchia</taxon>
        <taxon>Euthyneura</taxon>
        <taxon>Panpulmonata</taxon>
        <taxon>Eupulmonata</taxon>
        <taxon>Stylommatophora</taxon>
        <taxon>Helicina</taxon>
        <taxon>Arionoidea</taxon>
        <taxon>Arionidae</taxon>
        <taxon>Arion</taxon>
    </lineage>
</organism>
<feature type="non-terminal residue" evidence="1">
    <location>
        <position position="74"/>
    </location>
</feature>
<evidence type="ECO:0000313" key="1">
    <source>
        <dbReference type="EMBL" id="CEK50867.1"/>
    </source>
</evidence>
<proteinExistence type="predicted"/>
<accession>A0A0B6Y3J8</accession>
<protein>
    <submittedName>
        <fullName evidence="1">Uncharacterized protein</fullName>
    </submittedName>
</protein>
<dbReference type="EMBL" id="HACG01004002">
    <property type="protein sequence ID" value="CEK50867.1"/>
    <property type="molecule type" value="Transcribed_RNA"/>
</dbReference>
<dbReference type="AlphaFoldDB" id="A0A0B6Y3J8"/>
<reference evidence="1" key="1">
    <citation type="submission" date="2014-12" db="EMBL/GenBank/DDBJ databases">
        <title>Insight into the proteome of Arion vulgaris.</title>
        <authorList>
            <person name="Aradska J."/>
            <person name="Bulat T."/>
            <person name="Smidak R."/>
            <person name="Sarate P."/>
            <person name="Gangsoo J."/>
            <person name="Sialana F."/>
            <person name="Bilban M."/>
            <person name="Lubec G."/>
        </authorList>
    </citation>
    <scope>NUCLEOTIDE SEQUENCE</scope>
    <source>
        <tissue evidence="1">Skin</tissue>
    </source>
</reference>
<feature type="non-terminal residue" evidence="1">
    <location>
        <position position="1"/>
    </location>
</feature>
<sequence length="74" mass="9068">HYKRWQENYTFDKSFQTRPERQTFSQNVSRNFLELSEVYRAQCHLPTTATKEDSYRNARCKHFSDKRTMQEDSL</sequence>
<gene>
    <name evidence="1" type="primary">ORF11875</name>
</gene>